<gene>
    <name evidence="2" type="ordered locus">DGo_CA2014</name>
</gene>
<protein>
    <submittedName>
        <fullName evidence="2">Uncharacterized protein</fullName>
    </submittedName>
</protein>
<evidence type="ECO:0000313" key="2">
    <source>
        <dbReference type="EMBL" id="AFD25941.1"/>
    </source>
</evidence>
<dbReference type="AlphaFoldDB" id="H8GXT9"/>
<dbReference type="KEGG" id="dgo:DGo_CA2014"/>
<evidence type="ECO:0000313" key="3">
    <source>
        <dbReference type="Proteomes" id="UP000007575"/>
    </source>
</evidence>
<keyword evidence="3" id="KW-1185">Reference proteome</keyword>
<keyword evidence="1" id="KW-0812">Transmembrane</keyword>
<dbReference type="STRING" id="745776.DGo_CA2014"/>
<dbReference type="HOGENOM" id="CLU_3167154_0_0_0"/>
<sequence length="47" mass="5399">MIVVYVVTLGLLFGYLAWMWLRLRAVKNEAPLQEQAPQTPGRRGSLR</sequence>
<evidence type="ECO:0000256" key="1">
    <source>
        <dbReference type="SAM" id="Phobius"/>
    </source>
</evidence>
<keyword evidence="1" id="KW-0472">Membrane</keyword>
<accession>H8GXT9</accession>
<dbReference type="EMBL" id="CP002191">
    <property type="protein sequence ID" value="AFD25941.1"/>
    <property type="molecule type" value="Genomic_DNA"/>
</dbReference>
<proteinExistence type="predicted"/>
<feature type="transmembrane region" description="Helical" evidence="1">
    <location>
        <begin position="6"/>
        <end position="23"/>
    </location>
</feature>
<name>H8GXT9_DEIGI</name>
<dbReference type="Proteomes" id="UP000007575">
    <property type="component" value="Chromosome"/>
</dbReference>
<keyword evidence="1" id="KW-1133">Transmembrane helix</keyword>
<reference evidence="2 3" key="1">
    <citation type="journal article" date="2012" name="PLoS ONE">
        <title>Genome sequence and transcriptome analysis of the radioresistant bacterium Deinococcus gobiensis: insights into the extreme environmental adaptations.</title>
        <authorList>
            <person name="Yuan M."/>
            <person name="Chen M."/>
            <person name="Zhang W."/>
            <person name="Lu W."/>
            <person name="Wang J."/>
            <person name="Yang M."/>
            <person name="Zhao P."/>
            <person name="Tang R."/>
            <person name="Li X."/>
            <person name="Hao Y."/>
            <person name="Zhou Z."/>
            <person name="Zhan Y."/>
            <person name="Yu H."/>
            <person name="Teng C."/>
            <person name="Yan Y."/>
            <person name="Ping S."/>
            <person name="Wang Y."/>
            <person name="Lin M."/>
        </authorList>
    </citation>
    <scope>NUCLEOTIDE SEQUENCE [LARGE SCALE GENOMIC DNA]</scope>
    <source>
        <strain evidence="2 3">I-0</strain>
    </source>
</reference>
<organism evidence="2 3">
    <name type="scientific">Deinococcus gobiensis (strain DSM 21396 / JCM 16679 / CGMCC 1.7299 / I-0)</name>
    <dbReference type="NCBI Taxonomy" id="745776"/>
    <lineage>
        <taxon>Bacteria</taxon>
        <taxon>Thermotogati</taxon>
        <taxon>Deinococcota</taxon>
        <taxon>Deinococci</taxon>
        <taxon>Deinococcales</taxon>
        <taxon>Deinococcaceae</taxon>
        <taxon>Deinococcus</taxon>
    </lineage>
</organism>
<dbReference type="PATRIC" id="fig|745776.4.peg.2064"/>